<feature type="region of interest" description="Disordered" evidence="2">
    <location>
        <begin position="237"/>
        <end position="257"/>
    </location>
</feature>
<feature type="compositionally biased region" description="Basic and acidic residues" evidence="2">
    <location>
        <begin position="237"/>
        <end position="253"/>
    </location>
</feature>
<comment type="caution">
    <text evidence="4">The sequence shown here is derived from an EMBL/GenBank/DDBJ whole genome shotgun (WGS) entry which is preliminary data.</text>
</comment>
<keyword evidence="1" id="KW-0175">Coiled coil</keyword>
<evidence type="ECO:0000313" key="4">
    <source>
        <dbReference type="EMBL" id="KEF57360.1"/>
    </source>
</evidence>
<dbReference type="STRING" id="1182545.A0A072PPE2"/>
<feature type="region of interest" description="Disordered" evidence="2">
    <location>
        <begin position="174"/>
        <end position="199"/>
    </location>
</feature>
<reference evidence="4 5" key="1">
    <citation type="submission" date="2013-03" db="EMBL/GenBank/DDBJ databases">
        <title>The Genome Sequence of Exophiala aquamarina CBS 119918.</title>
        <authorList>
            <consortium name="The Broad Institute Genomics Platform"/>
            <person name="Cuomo C."/>
            <person name="de Hoog S."/>
            <person name="Gorbushina A."/>
            <person name="Walker B."/>
            <person name="Young S.K."/>
            <person name="Zeng Q."/>
            <person name="Gargeya S."/>
            <person name="Fitzgerald M."/>
            <person name="Haas B."/>
            <person name="Abouelleil A."/>
            <person name="Allen A.W."/>
            <person name="Alvarado L."/>
            <person name="Arachchi H.M."/>
            <person name="Berlin A.M."/>
            <person name="Chapman S.B."/>
            <person name="Gainer-Dewar J."/>
            <person name="Goldberg J."/>
            <person name="Griggs A."/>
            <person name="Gujja S."/>
            <person name="Hansen M."/>
            <person name="Howarth C."/>
            <person name="Imamovic A."/>
            <person name="Ireland A."/>
            <person name="Larimer J."/>
            <person name="McCowan C."/>
            <person name="Murphy C."/>
            <person name="Pearson M."/>
            <person name="Poon T.W."/>
            <person name="Priest M."/>
            <person name="Roberts A."/>
            <person name="Saif S."/>
            <person name="Shea T."/>
            <person name="Sisk P."/>
            <person name="Sykes S."/>
            <person name="Wortman J."/>
            <person name="Nusbaum C."/>
            <person name="Birren B."/>
        </authorList>
    </citation>
    <scope>NUCLEOTIDE SEQUENCE [LARGE SCALE GENOMIC DNA]</scope>
    <source>
        <strain evidence="4 5">CBS 119918</strain>
    </source>
</reference>
<feature type="region of interest" description="Disordered" evidence="2">
    <location>
        <begin position="401"/>
        <end position="441"/>
    </location>
</feature>
<gene>
    <name evidence="4" type="ORF">A1O9_05277</name>
</gene>
<dbReference type="AlphaFoldDB" id="A0A072PPE2"/>
<proteinExistence type="predicted"/>
<accession>A0A072PPE2</accession>
<dbReference type="GeneID" id="25280203"/>
<feature type="compositionally biased region" description="Polar residues" evidence="2">
    <location>
        <begin position="186"/>
        <end position="198"/>
    </location>
</feature>
<dbReference type="OrthoDB" id="4225201at2759"/>
<sequence length="495" mass="55511">MGEKDVHAFWESTCLKGEASMISVWFADITGDIQVKGPSGFTTSFKQKGHPTVLRLQESPVDRLGDDDEMCDMWLRPDNSSRLAVATATLDETIFDDPLEVQYTKLEELKAQLTELHQQFHDTEINIMSLIKAEFKSCTNLKCVWNTAKSSAPSICKLISAHFSHHSGRVAGCTDGDAQSPCRAQGQDSSQEQKTAPQSAEIIETVEEEPHSLYSSAIPTPPAFPAHDEIEDTDIHESDELPKSSGDHSESHSWFESTEASAHDALATFQDNTARMQHLIRRHLLLAVVSLVLLVLVGGVIFRIVQICRDPRRRAERAARREEFLTRRLYRKAACKHKWRTWWKQLKRQATGDYEEKRQMILEREGISQDSLQRHILTLRDATDLVRNLVAAEEGRAQGDYRAAPARYQSSYPSPYTSSSYDAGVGSSRGSDNLPAYAPPPRYEEELEGEITVVDGFMYPASTTDDATESSIVDCSPRLSFETGRSTILTRDARD</sequence>
<dbReference type="Proteomes" id="UP000027920">
    <property type="component" value="Unassembled WGS sequence"/>
</dbReference>
<dbReference type="VEuPathDB" id="FungiDB:A1O9_05277"/>
<feature type="coiled-coil region" evidence="1">
    <location>
        <begin position="99"/>
        <end position="126"/>
    </location>
</feature>
<keyword evidence="3" id="KW-0812">Transmembrane</keyword>
<organism evidence="4 5">
    <name type="scientific">Exophiala aquamarina CBS 119918</name>
    <dbReference type="NCBI Taxonomy" id="1182545"/>
    <lineage>
        <taxon>Eukaryota</taxon>
        <taxon>Fungi</taxon>
        <taxon>Dikarya</taxon>
        <taxon>Ascomycota</taxon>
        <taxon>Pezizomycotina</taxon>
        <taxon>Eurotiomycetes</taxon>
        <taxon>Chaetothyriomycetidae</taxon>
        <taxon>Chaetothyriales</taxon>
        <taxon>Herpotrichiellaceae</taxon>
        <taxon>Exophiala</taxon>
    </lineage>
</organism>
<dbReference type="HOGENOM" id="CLU_029714_0_0_1"/>
<keyword evidence="3" id="KW-0472">Membrane</keyword>
<dbReference type="RefSeq" id="XP_013259950.1">
    <property type="nucleotide sequence ID" value="XM_013404496.1"/>
</dbReference>
<name>A0A072PPE2_9EURO</name>
<evidence type="ECO:0000256" key="1">
    <source>
        <dbReference type="SAM" id="Coils"/>
    </source>
</evidence>
<keyword evidence="3" id="KW-1133">Transmembrane helix</keyword>
<evidence type="ECO:0000256" key="3">
    <source>
        <dbReference type="SAM" id="Phobius"/>
    </source>
</evidence>
<dbReference type="EMBL" id="AMGV01000004">
    <property type="protein sequence ID" value="KEF57360.1"/>
    <property type="molecule type" value="Genomic_DNA"/>
</dbReference>
<evidence type="ECO:0000256" key="2">
    <source>
        <dbReference type="SAM" id="MobiDB-lite"/>
    </source>
</evidence>
<keyword evidence="5" id="KW-1185">Reference proteome</keyword>
<feature type="compositionally biased region" description="Low complexity" evidence="2">
    <location>
        <begin position="408"/>
        <end position="421"/>
    </location>
</feature>
<feature type="transmembrane region" description="Helical" evidence="3">
    <location>
        <begin position="284"/>
        <end position="305"/>
    </location>
</feature>
<evidence type="ECO:0000313" key="5">
    <source>
        <dbReference type="Proteomes" id="UP000027920"/>
    </source>
</evidence>
<protein>
    <submittedName>
        <fullName evidence="4">Uncharacterized protein</fullName>
    </submittedName>
</protein>